<feature type="transmembrane region" description="Helical" evidence="2">
    <location>
        <begin position="246"/>
        <end position="263"/>
    </location>
</feature>
<gene>
    <name evidence="4" type="ORF">ACFOUO_14410</name>
</gene>
<dbReference type="Pfam" id="PF14258">
    <property type="entry name" value="DUF4350"/>
    <property type="match status" value="1"/>
</dbReference>
<evidence type="ECO:0000256" key="2">
    <source>
        <dbReference type="SAM" id="Phobius"/>
    </source>
</evidence>
<sequence>MSQRIVLWLGLLLLLIAGLFAAATALVPGPQEPYTSRSASADGLKGLYELMKTRGAPVGRWDLGWKEFPSGKGQVLLMTEPGQFLVPEKNKKRLTRWIRKGNTLALFTSPGHPLAEEFGFSSRPGNGKEQVVAMESVSVPWLKEVRVLSFPENNRLEEGAGKGAWSDREGSPRMGRSNLGKGTIYYVPEPGFFTNDHIRKGDNLGLALHLASLAGDRLWFGDGFRKPIVSGGKKPDSLTELIAPEGWLLLLLGGAWFLIWLYSRGKRFAAPRWETAAETGRFDEYVQAMASLYQGAALGRDALLLQWKGLLREAARNLGLSVSSSPETIASQLSRFLGEESASRFTLLANRMDQLPKRVKGEELIRVSQEIQQIRKEISEWKSKPSIRKGLPNARKKSFGDFRR</sequence>
<keyword evidence="5" id="KW-1185">Reference proteome</keyword>
<keyword evidence="2" id="KW-1133">Transmembrane helix</keyword>
<reference evidence="5" key="1">
    <citation type="journal article" date="2019" name="Int. J. Syst. Evol. Microbiol.">
        <title>The Global Catalogue of Microorganisms (GCM) 10K type strain sequencing project: providing services to taxonomists for standard genome sequencing and annotation.</title>
        <authorList>
            <consortium name="The Broad Institute Genomics Platform"/>
            <consortium name="The Broad Institute Genome Sequencing Center for Infectious Disease"/>
            <person name="Wu L."/>
            <person name="Ma J."/>
        </authorList>
    </citation>
    <scope>NUCLEOTIDE SEQUENCE [LARGE SCALE GENOMIC DNA]</scope>
    <source>
        <strain evidence="5">IBRC-M 10813</strain>
    </source>
</reference>
<evidence type="ECO:0000313" key="5">
    <source>
        <dbReference type="Proteomes" id="UP001595843"/>
    </source>
</evidence>
<dbReference type="RefSeq" id="WP_380705825.1">
    <property type="nucleotide sequence ID" value="NZ_JBHSAP010000018.1"/>
</dbReference>
<comment type="caution">
    <text evidence="4">The sequence shown here is derived from an EMBL/GenBank/DDBJ whole genome shotgun (WGS) entry which is preliminary data.</text>
</comment>
<keyword evidence="2" id="KW-0472">Membrane</keyword>
<organism evidence="4 5">
    <name type="scientific">Salinithrix halophila</name>
    <dbReference type="NCBI Taxonomy" id="1485204"/>
    <lineage>
        <taxon>Bacteria</taxon>
        <taxon>Bacillati</taxon>
        <taxon>Bacillota</taxon>
        <taxon>Bacilli</taxon>
        <taxon>Bacillales</taxon>
        <taxon>Thermoactinomycetaceae</taxon>
        <taxon>Salinithrix</taxon>
    </lineage>
</organism>
<dbReference type="InterPro" id="IPR025646">
    <property type="entry name" value="DUF4350"/>
</dbReference>
<name>A0ABV8JJ40_9BACL</name>
<keyword evidence="2" id="KW-0812">Transmembrane</keyword>
<accession>A0ABV8JJ40</accession>
<dbReference type="EMBL" id="JBHSAP010000018">
    <property type="protein sequence ID" value="MFC4077992.1"/>
    <property type="molecule type" value="Genomic_DNA"/>
</dbReference>
<evidence type="ECO:0000259" key="3">
    <source>
        <dbReference type="Pfam" id="PF14258"/>
    </source>
</evidence>
<feature type="region of interest" description="Disordered" evidence="1">
    <location>
        <begin position="385"/>
        <end position="404"/>
    </location>
</feature>
<proteinExistence type="predicted"/>
<dbReference type="Proteomes" id="UP001595843">
    <property type="component" value="Unassembled WGS sequence"/>
</dbReference>
<evidence type="ECO:0000313" key="4">
    <source>
        <dbReference type="EMBL" id="MFC4077992.1"/>
    </source>
</evidence>
<protein>
    <submittedName>
        <fullName evidence="4">DUF4350 domain-containing protein</fullName>
    </submittedName>
</protein>
<evidence type="ECO:0000256" key="1">
    <source>
        <dbReference type="SAM" id="MobiDB-lite"/>
    </source>
</evidence>
<feature type="domain" description="DUF4350" evidence="3">
    <location>
        <begin position="37"/>
        <end position="210"/>
    </location>
</feature>